<keyword evidence="1" id="KW-1133">Transmembrane helix</keyword>
<feature type="transmembrane region" description="Helical" evidence="1">
    <location>
        <begin position="66"/>
        <end position="88"/>
    </location>
</feature>
<keyword evidence="1" id="KW-0812">Transmembrane</keyword>
<comment type="caution">
    <text evidence="2">The sequence shown here is derived from an EMBL/GenBank/DDBJ whole genome shotgun (WGS) entry which is preliminary data.</text>
</comment>
<evidence type="ECO:0000313" key="3">
    <source>
        <dbReference type="Proteomes" id="UP000783102"/>
    </source>
</evidence>
<sequence length="154" mass="16854">MSAKIGAILLLLWGILHIWVGAEGIHQYLAGDVQTQWKMLLGGVNGSKEAFQFVSDEMTGNVHSRLLINFCLDVGGYGVLAIFLAWMIWGQGSWLAYWITVLVIGIADLAFLFNMLLSGIIEPNIGTIGGPVLWFIVVLITPFGLPKGNKLVLR</sequence>
<dbReference type="AlphaFoldDB" id="A0A9Q2WJL7"/>
<reference evidence="2" key="1">
    <citation type="journal article" date="2021" name="Genome Biol. Evol.">
        <title>Continental-Scale Gene Flow Prevents Allopatric Divergence of Pelagic Freshwater Bacteria.</title>
        <authorList>
            <person name="Hoetzinger M."/>
            <person name="Pitt A."/>
            <person name="Huemer A."/>
            <person name="Hahn M.W."/>
        </authorList>
    </citation>
    <scope>NUCLEOTIDE SEQUENCE</scope>
    <source>
        <strain evidence="2">SM1-W8</strain>
    </source>
</reference>
<protein>
    <submittedName>
        <fullName evidence="2">Uncharacterized protein</fullName>
    </submittedName>
</protein>
<accession>A0A9Q2WJL7</accession>
<dbReference type="EMBL" id="JAANEY010000001">
    <property type="protein sequence ID" value="MBT8551658.1"/>
    <property type="molecule type" value="Genomic_DNA"/>
</dbReference>
<evidence type="ECO:0000256" key="1">
    <source>
        <dbReference type="SAM" id="Phobius"/>
    </source>
</evidence>
<gene>
    <name evidence="2" type="ORF">G6731_06760</name>
</gene>
<feature type="transmembrane region" description="Helical" evidence="1">
    <location>
        <begin position="125"/>
        <end position="145"/>
    </location>
</feature>
<name>A0A9Q2WJL7_9BURK</name>
<organism evidence="2 3">
    <name type="scientific">Polynucleobacter paneuropaeus</name>
    <dbReference type="NCBI Taxonomy" id="2527775"/>
    <lineage>
        <taxon>Bacteria</taxon>
        <taxon>Pseudomonadati</taxon>
        <taxon>Pseudomonadota</taxon>
        <taxon>Betaproteobacteria</taxon>
        <taxon>Burkholderiales</taxon>
        <taxon>Burkholderiaceae</taxon>
        <taxon>Polynucleobacter</taxon>
    </lineage>
</organism>
<proteinExistence type="predicted"/>
<evidence type="ECO:0000313" key="2">
    <source>
        <dbReference type="EMBL" id="MBT8551658.1"/>
    </source>
</evidence>
<keyword evidence="1" id="KW-0472">Membrane</keyword>
<dbReference type="Proteomes" id="UP000783102">
    <property type="component" value="Unassembled WGS sequence"/>
</dbReference>
<feature type="transmembrane region" description="Helical" evidence="1">
    <location>
        <begin position="95"/>
        <end position="113"/>
    </location>
</feature>